<comment type="caution">
    <text evidence="4">The sequence shown here is derived from an EMBL/GenBank/DDBJ whole genome shotgun (WGS) entry which is preliminary data.</text>
</comment>
<reference evidence="4 5" key="1">
    <citation type="submission" date="2018-11" db="EMBL/GenBank/DDBJ databases">
        <title>Genomic Encyclopedia of Type Strains, Phase IV (KMG-IV): sequencing the most valuable type-strain genomes for metagenomic binning, comparative biology and taxonomic classification.</title>
        <authorList>
            <person name="Goeker M."/>
        </authorList>
    </citation>
    <scope>NUCLEOTIDE SEQUENCE [LARGE SCALE GENOMIC DNA]</scope>
    <source>
        <strain evidence="4 5">DSM 26537</strain>
    </source>
</reference>
<accession>A0A3N1XZ35</accession>
<keyword evidence="1" id="KW-0472">Membrane</keyword>
<dbReference type="RefSeq" id="WP_170164198.1">
    <property type="nucleotide sequence ID" value="NZ_RJVG01000001.1"/>
</dbReference>
<dbReference type="Pfam" id="PF09822">
    <property type="entry name" value="ABC_transp_aux"/>
    <property type="match status" value="1"/>
</dbReference>
<gene>
    <name evidence="4" type="ORF">EDD66_101118</name>
</gene>
<keyword evidence="1" id="KW-1133">Transmembrane helix</keyword>
<evidence type="ECO:0000313" key="4">
    <source>
        <dbReference type="EMBL" id="ROR31501.1"/>
    </source>
</evidence>
<evidence type="ECO:0000313" key="5">
    <source>
        <dbReference type="Proteomes" id="UP000273083"/>
    </source>
</evidence>
<evidence type="ECO:0000259" key="2">
    <source>
        <dbReference type="Pfam" id="PF09822"/>
    </source>
</evidence>
<sequence length="478" mass="52832">MNKLFQRIKQSFINKKFKSGAYSAGISVFVIAVIVFVNIISNQLNLKIDLSKDDKYSLTSQTKNMIKDISDEIKLYYMAGEDSQDIIVKQIVDQYDGIVKNIEVEMKDPVLYPQFASKYSDDEVAANSVLVVNSTNGRNKVVNYNDMLVTEIDYNTYTEQTTGIDVEGQITSAIEYVTTKDLPVMYQVEGHGELEISTSLAISLAKENINTEKLNTLTGEVIPEDCDILLINGPQHDFTKEETSMIREYLMQGGDAIILTSYSTEIMPNFEKILSAYGVTMEEGIVVEGDNSHFMSGTPTYLIPNINHHDITAEIIGKNMPVVVPVGKGLKISKSLEESIAAESLLDSTDASYSKVDVNSSTYTKEEADIRGPFSLGIAIIDSKNDSETKLAVFSSQYLIDDSMVRLTSLGNTDIFLNSIKWITGAKAGLSIPSRSLEPTFLSLNAAAVNFYSGLVLIVIPFVILITGVIVTIRRRKK</sequence>
<keyword evidence="1" id="KW-0812">Transmembrane</keyword>
<protein>
    <submittedName>
        <fullName evidence="4">ABC-type uncharacterized transport system involved in gliding motility auxiliary subunit</fullName>
    </submittedName>
</protein>
<feature type="domain" description="DUF7088" evidence="3">
    <location>
        <begin position="53"/>
        <end position="148"/>
    </location>
</feature>
<feature type="domain" description="ABC-type uncharacterised transport system" evidence="2">
    <location>
        <begin position="188"/>
        <end position="416"/>
    </location>
</feature>
<dbReference type="EMBL" id="RJVG01000001">
    <property type="protein sequence ID" value="ROR31501.1"/>
    <property type="molecule type" value="Genomic_DNA"/>
</dbReference>
<dbReference type="AlphaFoldDB" id="A0A3N1XZ35"/>
<dbReference type="InterPro" id="IPR055396">
    <property type="entry name" value="DUF7088"/>
</dbReference>
<name>A0A3N1XZ35_9FIRM</name>
<feature type="transmembrane region" description="Helical" evidence="1">
    <location>
        <begin position="21"/>
        <end position="40"/>
    </location>
</feature>
<keyword evidence="5" id="KW-1185">Reference proteome</keyword>
<dbReference type="Pfam" id="PF23357">
    <property type="entry name" value="DUF7088"/>
    <property type="match status" value="1"/>
</dbReference>
<evidence type="ECO:0000256" key="1">
    <source>
        <dbReference type="SAM" id="Phobius"/>
    </source>
</evidence>
<dbReference type="Proteomes" id="UP000273083">
    <property type="component" value="Unassembled WGS sequence"/>
</dbReference>
<dbReference type="InterPro" id="IPR019196">
    <property type="entry name" value="ABC_transp_unknown"/>
</dbReference>
<evidence type="ECO:0000259" key="3">
    <source>
        <dbReference type="Pfam" id="PF23357"/>
    </source>
</evidence>
<feature type="transmembrane region" description="Helical" evidence="1">
    <location>
        <begin position="451"/>
        <end position="473"/>
    </location>
</feature>
<proteinExistence type="predicted"/>
<organism evidence="4 5">
    <name type="scientific">Mobilisporobacter senegalensis</name>
    <dbReference type="NCBI Taxonomy" id="1329262"/>
    <lineage>
        <taxon>Bacteria</taxon>
        <taxon>Bacillati</taxon>
        <taxon>Bacillota</taxon>
        <taxon>Clostridia</taxon>
        <taxon>Lachnospirales</taxon>
        <taxon>Lachnospiraceae</taxon>
        <taxon>Mobilisporobacter</taxon>
    </lineage>
</organism>